<dbReference type="SUPFAM" id="SSF48452">
    <property type="entry name" value="TPR-like"/>
    <property type="match status" value="1"/>
</dbReference>
<evidence type="ECO:0000313" key="3">
    <source>
        <dbReference type="EMBL" id="CDS08838.1"/>
    </source>
</evidence>
<dbReference type="EMBL" id="LK023327">
    <property type="protein sequence ID" value="CDS08838.1"/>
    <property type="molecule type" value="Genomic_DNA"/>
</dbReference>
<name>A0A077WNY4_9FUNG</name>
<evidence type="ECO:0000256" key="2">
    <source>
        <dbReference type="SAM" id="MobiDB-lite"/>
    </source>
</evidence>
<accession>A0A077WNY4</accession>
<dbReference type="PROSITE" id="PS50005">
    <property type="entry name" value="TPR"/>
    <property type="match status" value="1"/>
</dbReference>
<dbReference type="InterPro" id="IPR011990">
    <property type="entry name" value="TPR-like_helical_dom_sf"/>
</dbReference>
<sequence>MSKRQADAEPETSTAVRAKRARSSQKEAHVDDCTDPECQGCDVGEIEIAFVRKDEHGQEQPATPSAQELLDMAMAEASQKQQRDDHLVRRLFDLALEQYQENEAENRIGYATCLIELGRAIHVEESLREGLDILRGLNKQQSLENQQQLLLARAAMDLAIFIRKRQNTLFEEMLDSDEEEPSEELLNKQKVSREEIKLCKEALDAIDKVLPSLDKTPTKDVRSTLENLHAYAQLLDQPFHLEHISLVLDALVRYIQHFTYQEDPESQALWAASLLHKQKFIQDTGKQQDLCNEIEKLISTANKIYKEQNEQEYARGMELLGMLQLTQSNLLEDEDAVLDKYDEAIASFKKALALNPDNEDLQDMVNMLTGENEE</sequence>
<protein>
    <submittedName>
        <fullName evidence="3">Uncharacterized protein</fullName>
    </submittedName>
</protein>
<reference evidence="3" key="1">
    <citation type="journal article" date="2014" name="Genome Announc.">
        <title>De novo whole-genome sequence and genome annotation of Lichtheimia ramosa.</title>
        <authorList>
            <person name="Linde J."/>
            <person name="Schwartze V."/>
            <person name="Binder U."/>
            <person name="Lass-Florl C."/>
            <person name="Voigt K."/>
            <person name="Horn F."/>
        </authorList>
    </citation>
    <scope>NUCLEOTIDE SEQUENCE</scope>
    <source>
        <strain evidence="3">JMRC FSU:6197</strain>
    </source>
</reference>
<dbReference type="Gene3D" id="1.25.40.10">
    <property type="entry name" value="Tetratricopeptide repeat domain"/>
    <property type="match status" value="1"/>
</dbReference>
<gene>
    <name evidence="3" type="ORF">LRAMOSA10199</name>
</gene>
<dbReference type="InterPro" id="IPR019734">
    <property type="entry name" value="TPR_rpt"/>
</dbReference>
<proteinExistence type="predicted"/>
<dbReference type="AlphaFoldDB" id="A0A077WNY4"/>
<keyword evidence="1" id="KW-0802">TPR repeat</keyword>
<feature type="region of interest" description="Disordered" evidence="2">
    <location>
        <begin position="1"/>
        <end position="34"/>
    </location>
</feature>
<evidence type="ECO:0000256" key="1">
    <source>
        <dbReference type="PROSITE-ProRule" id="PRU00339"/>
    </source>
</evidence>
<feature type="repeat" description="TPR" evidence="1">
    <location>
        <begin position="325"/>
        <end position="358"/>
    </location>
</feature>
<dbReference type="OrthoDB" id="5573535at2759"/>
<organism evidence="3">
    <name type="scientific">Lichtheimia ramosa</name>
    <dbReference type="NCBI Taxonomy" id="688394"/>
    <lineage>
        <taxon>Eukaryota</taxon>
        <taxon>Fungi</taxon>
        <taxon>Fungi incertae sedis</taxon>
        <taxon>Mucoromycota</taxon>
        <taxon>Mucoromycotina</taxon>
        <taxon>Mucoromycetes</taxon>
        <taxon>Mucorales</taxon>
        <taxon>Lichtheimiaceae</taxon>
        <taxon>Lichtheimia</taxon>
    </lineage>
</organism>